<evidence type="ECO:0000256" key="2">
    <source>
        <dbReference type="ARBA" id="ARBA00022692"/>
    </source>
</evidence>
<comment type="caution">
    <text evidence="7">The sequence shown here is derived from an EMBL/GenBank/DDBJ whole genome shotgun (WGS) entry which is preliminary data.</text>
</comment>
<accession>A0A495W058</accession>
<comment type="subcellular location">
    <subcellularLocation>
        <location evidence="1">Membrane</location>
        <topology evidence="1">Multi-pass membrane protein</topology>
    </subcellularLocation>
</comment>
<organism evidence="7 8">
    <name type="scientific">Saccharothrix australiensis</name>
    <dbReference type="NCBI Taxonomy" id="2072"/>
    <lineage>
        <taxon>Bacteria</taxon>
        <taxon>Bacillati</taxon>
        <taxon>Actinomycetota</taxon>
        <taxon>Actinomycetes</taxon>
        <taxon>Pseudonocardiales</taxon>
        <taxon>Pseudonocardiaceae</taxon>
        <taxon>Saccharothrix</taxon>
    </lineage>
</organism>
<evidence type="ECO:0000256" key="1">
    <source>
        <dbReference type="ARBA" id="ARBA00004141"/>
    </source>
</evidence>
<dbReference type="EMBL" id="RBXO01000001">
    <property type="protein sequence ID" value="RKT54045.1"/>
    <property type="molecule type" value="Genomic_DNA"/>
</dbReference>
<evidence type="ECO:0000256" key="4">
    <source>
        <dbReference type="ARBA" id="ARBA00023136"/>
    </source>
</evidence>
<feature type="transmembrane region" description="Helical" evidence="5">
    <location>
        <begin position="45"/>
        <end position="68"/>
    </location>
</feature>
<feature type="domain" description="ABC-2 type transporter transmembrane" evidence="6">
    <location>
        <begin position="4"/>
        <end position="166"/>
    </location>
</feature>
<name>A0A495W058_9PSEU</name>
<feature type="transmembrane region" description="Helical" evidence="5">
    <location>
        <begin position="88"/>
        <end position="113"/>
    </location>
</feature>
<dbReference type="RefSeq" id="WP_170211788.1">
    <property type="nucleotide sequence ID" value="NZ_RBXO01000001.1"/>
</dbReference>
<evidence type="ECO:0000313" key="8">
    <source>
        <dbReference type="Proteomes" id="UP000282084"/>
    </source>
</evidence>
<keyword evidence="8" id="KW-1185">Reference proteome</keyword>
<dbReference type="GO" id="GO:0016020">
    <property type="term" value="C:membrane"/>
    <property type="evidence" value="ECO:0007669"/>
    <property type="project" value="UniProtKB-SubCell"/>
</dbReference>
<keyword evidence="4 5" id="KW-0472">Membrane</keyword>
<feature type="transmembrane region" description="Helical" evidence="5">
    <location>
        <begin position="20"/>
        <end position="38"/>
    </location>
</feature>
<feature type="transmembrane region" description="Helical" evidence="5">
    <location>
        <begin position="153"/>
        <end position="173"/>
    </location>
</feature>
<dbReference type="InterPro" id="IPR013525">
    <property type="entry name" value="ABC2_TM"/>
</dbReference>
<evidence type="ECO:0000256" key="5">
    <source>
        <dbReference type="SAM" id="Phobius"/>
    </source>
</evidence>
<keyword evidence="2 5" id="KW-0812">Transmembrane</keyword>
<dbReference type="Pfam" id="PF01061">
    <property type="entry name" value="ABC2_membrane"/>
    <property type="match status" value="1"/>
</dbReference>
<feature type="transmembrane region" description="Helical" evidence="5">
    <location>
        <begin position="125"/>
        <end position="147"/>
    </location>
</feature>
<dbReference type="GO" id="GO:0140359">
    <property type="term" value="F:ABC-type transporter activity"/>
    <property type="evidence" value="ECO:0007669"/>
    <property type="project" value="InterPro"/>
</dbReference>
<protein>
    <submittedName>
        <fullName evidence="7">ABC-2 type transport system permease protein</fullName>
    </submittedName>
</protein>
<evidence type="ECO:0000313" key="7">
    <source>
        <dbReference type="EMBL" id="RKT54045.1"/>
    </source>
</evidence>
<sequence length="230" mass="23390">MIAALGLAELKLLLRNRTAASLAIVMPLLMGGYFTLALGDDGWPVAIMLALVCVLGFTVYVTTTSSLASRRQTLYLKRLRTGAASDSVVLTGILLPAVLLALVQVVLLLAVGLVAGAPLPARPELLALAVVGGAAMCCAAGVATSGVTSTAELAQITTGPFFFVLVGGGLWALNSTDVRALLVPGGGMADLVAAAWGAGGRPGLAALSLLAWTAVGCALSFRVFRWDART</sequence>
<dbReference type="AlphaFoldDB" id="A0A495W058"/>
<evidence type="ECO:0000259" key="6">
    <source>
        <dbReference type="Pfam" id="PF01061"/>
    </source>
</evidence>
<evidence type="ECO:0000256" key="3">
    <source>
        <dbReference type="ARBA" id="ARBA00022989"/>
    </source>
</evidence>
<reference evidence="7 8" key="1">
    <citation type="submission" date="2018-10" db="EMBL/GenBank/DDBJ databases">
        <title>Sequencing the genomes of 1000 actinobacteria strains.</title>
        <authorList>
            <person name="Klenk H.-P."/>
        </authorList>
    </citation>
    <scope>NUCLEOTIDE SEQUENCE [LARGE SCALE GENOMIC DNA]</scope>
    <source>
        <strain evidence="7 8">DSM 43800</strain>
    </source>
</reference>
<feature type="transmembrane region" description="Helical" evidence="5">
    <location>
        <begin position="204"/>
        <end position="224"/>
    </location>
</feature>
<dbReference type="Proteomes" id="UP000282084">
    <property type="component" value="Unassembled WGS sequence"/>
</dbReference>
<proteinExistence type="predicted"/>
<keyword evidence="3 5" id="KW-1133">Transmembrane helix</keyword>
<gene>
    <name evidence="7" type="ORF">C8E97_2634</name>
</gene>